<evidence type="ECO:0000259" key="1">
    <source>
        <dbReference type="PROSITE" id="PS50191"/>
    </source>
</evidence>
<dbReference type="PROSITE" id="PS50238">
    <property type="entry name" value="RHOGAP"/>
    <property type="match status" value="1"/>
</dbReference>
<name>A0A915P093_9BILA</name>
<feature type="domain" description="Rho-GAP" evidence="2">
    <location>
        <begin position="237"/>
        <end position="432"/>
    </location>
</feature>
<dbReference type="InterPro" id="IPR001251">
    <property type="entry name" value="CRAL-TRIO_dom"/>
</dbReference>
<organism evidence="3 4">
    <name type="scientific">Meloidogyne floridensis</name>
    <dbReference type="NCBI Taxonomy" id="298350"/>
    <lineage>
        <taxon>Eukaryota</taxon>
        <taxon>Metazoa</taxon>
        <taxon>Ecdysozoa</taxon>
        <taxon>Nematoda</taxon>
        <taxon>Chromadorea</taxon>
        <taxon>Rhabditida</taxon>
        <taxon>Tylenchina</taxon>
        <taxon>Tylenchomorpha</taxon>
        <taxon>Tylenchoidea</taxon>
        <taxon>Meloidogynidae</taxon>
        <taxon>Meloidogyninae</taxon>
        <taxon>Meloidogyne</taxon>
    </lineage>
</organism>
<reference evidence="4" key="1">
    <citation type="submission" date="2022-11" db="UniProtKB">
        <authorList>
            <consortium name="WormBaseParasite"/>
        </authorList>
    </citation>
    <scope>IDENTIFICATION</scope>
</reference>
<dbReference type="SUPFAM" id="SSF48350">
    <property type="entry name" value="GTPase activation domain, GAP"/>
    <property type="match status" value="1"/>
</dbReference>
<proteinExistence type="predicted"/>
<dbReference type="PANTHER" id="PTHR45808:SF2">
    <property type="entry name" value="RHO GTPASE-ACTIVATING PROTEIN 68F"/>
    <property type="match status" value="1"/>
</dbReference>
<dbReference type="GO" id="GO:0005737">
    <property type="term" value="C:cytoplasm"/>
    <property type="evidence" value="ECO:0007669"/>
    <property type="project" value="TreeGrafter"/>
</dbReference>
<accession>A0A915P093</accession>
<protein>
    <submittedName>
        <fullName evidence="4">Rho GTPase-activating protein 1-like protein</fullName>
    </submittedName>
</protein>
<dbReference type="InterPro" id="IPR036865">
    <property type="entry name" value="CRAL-TRIO_dom_sf"/>
</dbReference>
<dbReference type="PROSITE" id="PS50191">
    <property type="entry name" value="CRAL_TRIO"/>
    <property type="match status" value="1"/>
</dbReference>
<keyword evidence="3" id="KW-1185">Reference proteome</keyword>
<dbReference type="CDD" id="cd00170">
    <property type="entry name" value="SEC14"/>
    <property type="match status" value="1"/>
</dbReference>
<dbReference type="GO" id="GO:2001136">
    <property type="term" value="P:negative regulation of endocytic recycling"/>
    <property type="evidence" value="ECO:0007669"/>
    <property type="project" value="TreeGrafter"/>
</dbReference>
<dbReference type="Gene3D" id="3.40.525.10">
    <property type="entry name" value="CRAL-TRIO lipid binding domain"/>
    <property type="match status" value="1"/>
</dbReference>
<dbReference type="SMART" id="SM00324">
    <property type="entry name" value="RhoGAP"/>
    <property type="match status" value="1"/>
</dbReference>
<dbReference type="Proteomes" id="UP000887560">
    <property type="component" value="Unplaced"/>
</dbReference>
<sequence length="435" mass="50088">NYQYNMQNSTTTGNDFIVDDCFADDDLVTSDADINTVATEFKQQLFAQQKSFLERDNFENELGPSGVNEDPFGENFTDMASNEIIDVFGEGDFAARFVQFTLDKIVDQDYTVIYFHYGLRSNNKPPFKWLFNVYQLLDRRYKKNLKALYLVHPTKFIRFVWRIFQPVISFKFEKKLHYVNSLNELTDFVSTTNLNLPQPIIDFDLSISSSSPKSSVISSFENNVEKQPPRPTQQFNVSLKFIMDHNPNCDIPPIASDLMDFLLEHGLQTKGIFRRSANVTTLKALQQRINLGEKIDFLRDPEFNGDLENSILLASVLLKTFLRSLGEPLITNKLYPELTLLAAAIEKPAYIDATRDLLQRLPPENLLLLKRIIEFLKQIEAHSEENLMNANNLSVVFGPNLTWPTDQQVPMSQLNNLNKFCYTLIKHFDSIFADN</sequence>
<dbReference type="GO" id="GO:0005096">
    <property type="term" value="F:GTPase activator activity"/>
    <property type="evidence" value="ECO:0007669"/>
    <property type="project" value="TreeGrafter"/>
</dbReference>
<dbReference type="PANTHER" id="PTHR45808">
    <property type="entry name" value="RHO GTPASE-ACTIVATING PROTEIN 68F"/>
    <property type="match status" value="1"/>
</dbReference>
<dbReference type="InterPro" id="IPR000198">
    <property type="entry name" value="RhoGAP_dom"/>
</dbReference>
<dbReference type="Gene3D" id="1.10.555.10">
    <property type="entry name" value="Rho GTPase activation protein"/>
    <property type="match status" value="1"/>
</dbReference>
<evidence type="ECO:0000313" key="3">
    <source>
        <dbReference type="Proteomes" id="UP000887560"/>
    </source>
</evidence>
<evidence type="ECO:0000259" key="2">
    <source>
        <dbReference type="PROSITE" id="PS50238"/>
    </source>
</evidence>
<dbReference type="GO" id="GO:0007264">
    <property type="term" value="P:small GTPase-mediated signal transduction"/>
    <property type="evidence" value="ECO:0007669"/>
    <property type="project" value="TreeGrafter"/>
</dbReference>
<dbReference type="AlphaFoldDB" id="A0A915P093"/>
<dbReference type="Pfam" id="PF00620">
    <property type="entry name" value="RhoGAP"/>
    <property type="match status" value="1"/>
</dbReference>
<evidence type="ECO:0000313" key="4">
    <source>
        <dbReference type="WBParaSite" id="scf7180000423033.g10055"/>
    </source>
</evidence>
<feature type="domain" description="CRAL-TRIO" evidence="1">
    <location>
        <begin position="96"/>
        <end position="198"/>
    </location>
</feature>
<dbReference type="Pfam" id="PF13716">
    <property type="entry name" value="CRAL_TRIO_2"/>
    <property type="match status" value="1"/>
</dbReference>
<dbReference type="SMART" id="SM00516">
    <property type="entry name" value="SEC14"/>
    <property type="match status" value="1"/>
</dbReference>
<dbReference type="SUPFAM" id="SSF52087">
    <property type="entry name" value="CRAL/TRIO domain"/>
    <property type="match status" value="1"/>
</dbReference>
<dbReference type="WBParaSite" id="scf7180000423033.g10055">
    <property type="protein sequence ID" value="scf7180000423033.g10055"/>
    <property type="gene ID" value="scf7180000423033.g10055"/>
</dbReference>
<dbReference type="InterPro" id="IPR008936">
    <property type="entry name" value="Rho_GTPase_activation_prot"/>
</dbReference>